<evidence type="ECO:0000259" key="6">
    <source>
        <dbReference type="Pfam" id="PF01494"/>
    </source>
</evidence>
<dbReference type="SUPFAM" id="SSF51905">
    <property type="entry name" value="FAD/NAD(P)-binding domain"/>
    <property type="match status" value="1"/>
</dbReference>
<dbReference type="PANTHER" id="PTHR13789:SF318">
    <property type="entry name" value="GERANYLGERANYL DIPHOSPHATE REDUCTASE"/>
    <property type="match status" value="1"/>
</dbReference>
<keyword evidence="3" id="KW-0274">FAD</keyword>
<dbReference type="PANTHER" id="PTHR13789">
    <property type="entry name" value="MONOOXYGENASE"/>
    <property type="match status" value="1"/>
</dbReference>
<gene>
    <name evidence="7" type="ORF">Aco04nite_33700</name>
</gene>
<evidence type="ECO:0000256" key="1">
    <source>
        <dbReference type="ARBA" id="ARBA00001974"/>
    </source>
</evidence>
<dbReference type="EMBL" id="BOQP01000016">
    <property type="protein sequence ID" value="GIM73115.1"/>
    <property type="molecule type" value="Genomic_DNA"/>
</dbReference>
<dbReference type="Proteomes" id="UP000680865">
    <property type="component" value="Unassembled WGS sequence"/>
</dbReference>
<keyword evidence="4" id="KW-0560">Oxidoreductase</keyword>
<keyword evidence="5" id="KW-0503">Monooxygenase</keyword>
<dbReference type="SUPFAM" id="SSF54373">
    <property type="entry name" value="FAD-linked reductases, C-terminal domain"/>
    <property type="match status" value="1"/>
</dbReference>
<dbReference type="AlphaFoldDB" id="A0A919SJH5"/>
<evidence type="ECO:0000313" key="7">
    <source>
        <dbReference type="EMBL" id="GIM73115.1"/>
    </source>
</evidence>
<dbReference type="GO" id="GO:0004497">
    <property type="term" value="F:monooxygenase activity"/>
    <property type="evidence" value="ECO:0007669"/>
    <property type="project" value="UniProtKB-KW"/>
</dbReference>
<dbReference type="PRINTS" id="PR00420">
    <property type="entry name" value="RNGMNOXGNASE"/>
</dbReference>
<keyword evidence="8" id="KW-1185">Reference proteome</keyword>
<dbReference type="Pfam" id="PF01494">
    <property type="entry name" value="FAD_binding_3"/>
    <property type="match status" value="1"/>
</dbReference>
<dbReference type="InterPro" id="IPR002938">
    <property type="entry name" value="FAD-bd"/>
</dbReference>
<protein>
    <submittedName>
        <fullName evidence="7">Salicylate hydroxylase</fullName>
    </submittedName>
</protein>
<proteinExistence type="predicted"/>
<keyword evidence="2" id="KW-0285">Flavoprotein</keyword>
<accession>A0A919SJH5</accession>
<evidence type="ECO:0000256" key="5">
    <source>
        <dbReference type="ARBA" id="ARBA00023033"/>
    </source>
</evidence>
<evidence type="ECO:0000256" key="2">
    <source>
        <dbReference type="ARBA" id="ARBA00022630"/>
    </source>
</evidence>
<dbReference type="InterPro" id="IPR050493">
    <property type="entry name" value="FAD-dep_Monooxygenase_BioMet"/>
</dbReference>
<name>A0A919SJH5_9ACTN</name>
<evidence type="ECO:0000256" key="3">
    <source>
        <dbReference type="ARBA" id="ARBA00022827"/>
    </source>
</evidence>
<comment type="cofactor">
    <cofactor evidence="1">
        <name>FAD</name>
        <dbReference type="ChEBI" id="CHEBI:57692"/>
    </cofactor>
</comment>
<dbReference type="GO" id="GO:0071949">
    <property type="term" value="F:FAD binding"/>
    <property type="evidence" value="ECO:0007669"/>
    <property type="project" value="InterPro"/>
</dbReference>
<comment type="caution">
    <text evidence="7">The sequence shown here is derived from an EMBL/GenBank/DDBJ whole genome shotgun (WGS) entry which is preliminary data.</text>
</comment>
<organism evidence="7 8">
    <name type="scientific">Winogradskya consettensis</name>
    <dbReference type="NCBI Taxonomy" id="113560"/>
    <lineage>
        <taxon>Bacteria</taxon>
        <taxon>Bacillati</taxon>
        <taxon>Actinomycetota</taxon>
        <taxon>Actinomycetes</taxon>
        <taxon>Micromonosporales</taxon>
        <taxon>Micromonosporaceae</taxon>
        <taxon>Winogradskya</taxon>
    </lineage>
</organism>
<evidence type="ECO:0000256" key="4">
    <source>
        <dbReference type="ARBA" id="ARBA00023002"/>
    </source>
</evidence>
<evidence type="ECO:0000313" key="8">
    <source>
        <dbReference type="Proteomes" id="UP000680865"/>
    </source>
</evidence>
<dbReference type="InterPro" id="IPR036188">
    <property type="entry name" value="FAD/NAD-bd_sf"/>
</dbReference>
<reference evidence="7" key="1">
    <citation type="submission" date="2021-03" db="EMBL/GenBank/DDBJ databases">
        <title>Whole genome shotgun sequence of Actinoplanes consettensis NBRC 14913.</title>
        <authorList>
            <person name="Komaki H."/>
            <person name="Tamura T."/>
        </authorList>
    </citation>
    <scope>NUCLEOTIDE SEQUENCE</scope>
    <source>
        <strain evidence="7">NBRC 14913</strain>
    </source>
</reference>
<feature type="domain" description="FAD-binding" evidence="6">
    <location>
        <begin position="27"/>
        <end position="361"/>
    </location>
</feature>
<dbReference type="Gene3D" id="3.50.50.60">
    <property type="entry name" value="FAD/NAD(P)-binding domain"/>
    <property type="match status" value="1"/>
</dbReference>
<sequence length="407" mass="43659">MAVMVAAKPRRVLRRMTERETVDGMRIAVVGAGVGGLTAAIALRARGLQVDVYDQASELTEIGAGVSLGGNGMRVLDALGLGAAVRGASAALQRIEFHHWRSGSVFYEHPLGEWYEHRFGGPFLGIHRADFHQVLLDAFDGQPQLGRRCVALNESADHVSLVFADGGSARADVVIGADGLRSAVRSHVTTSTEPVFSAMSCYRGLVPVDRVPGGDTFALTFFLGPDRHLVAYPVRGGSLINFVAYVPDPSWTLESWSARSTAAEAAAAFDGWTPAVTTMLGNAGEVGRWALYDREPLRRWSTGRVTLLGDAAHPMLPHAGQGSNQAVEDAAALAAYLSRDLPVAVALQKYEQVRKARTRKIQMGARSNAACFQLPDGPAAEQRNARLAALPDMVGWIHEYDVHAALD</sequence>